<reference evidence="3" key="1">
    <citation type="submission" date="2017-02" db="UniProtKB">
        <authorList>
            <consortium name="WormBaseParasite"/>
        </authorList>
    </citation>
    <scope>IDENTIFICATION</scope>
</reference>
<name>A0A0N5AAM0_9BILA</name>
<organism evidence="2 3">
    <name type="scientific">Syphacia muris</name>
    <dbReference type="NCBI Taxonomy" id="451379"/>
    <lineage>
        <taxon>Eukaryota</taxon>
        <taxon>Metazoa</taxon>
        <taxon>Ecdysozoa</taxon>
        <taxon>Nematoda</taxon>
        <taxon>Chromadorea</taxon>
        <taxon>Rhabditida</taxon>
        <taxon>Spirurina</taxon>
        <taxon>Oxyuridomorpha</taxon>
        <taxon>Oxyuroidea</taxon>
        <taxon>Oxyuridae</taxon>
        <taxon>Syphacia</taxon>
    </lineage>
</organism>
<dbReference type="WBParaSite" id="SMUV_0000119601-mRNA-1">
    <property type="protein sequence ID" value="SMUV_0000119601-mRNA-1"/>
    <property type="gene ID" value="SMUV_0000119601"/>
</dbReference>
<sequence>MPPFVRILSLHSTVIVKLTSNNPGSSGAKGKRGLVGTLVPSEPQDQSGIPGSPKQPGLEAKSDNDGYFIPVVVENLVFGSPDLVGSSGLPDKLGLDDFPGQPSLPD</sequence>
<evidence type="ECO:0000313" key="2">
    <source>
        <dbReference type="Proteomes" id="UP000046393"/>
    </source>
</evidence>
<feature type="region of interest" description="Disordered" evidence="1">
    <location>
        <begin position="87"/>
        <end position="106"/>
    </location>
</feature>
<dbReference type="Proteomes" id="UP000046393">
    <property type="component" value="Unplaced"/>
</dbReference>
<dbReference type="AlphaFoldDB" id="A0A0N5AAM0"/>
<evidence type="ECO:0000313" key="3">
    <source>
        <dbReference type="WBParaSite" id="SMUV_0000119601-mRNA-1"/>
    </source>
</evidence>
<accession>A0A0N5AAM0</accession>
<protein>
    <submittedName>
        <fullName evidence="3">Collagen-like protein</fullName>
    </submittedName>
</protein>
<proteinExistence type="predicted"/>
<keyword evidence="2" id="KW-1185">Reference proteome</keyword>
<evidence type="ECO:0000256" key="1">
    <source>
        <dbReference type="SAM" id="MobiDB-lite"/>
    </source>
</evidence>
<feature type="region of interest" description="Disordered" evidence="1">
    <location>
        <begin position="19"/>
        <end position="63"/>
    </location>
</feature>